<keyword evidence="3" id="KW-1185">Reference proteome</keyword>
<evidence type="ECO:0000313" key="2">
    <source>
        <dbReference type="EMBL" id="KAF2498333.1"/>
    </source>
</evidence>
<feature type="compositionally biased region" description="Polar residues" evidence="1">
    <location>
        <begin position="93"/>
        <end position="102"/>
    </location>
</feature>
<evidence type="ECO:0000256" key="1">
    <source>
        <dbReference type="SAM" id="MobiDB-lite"/>
    </source>
</evidence>
<proteinExistence type="predicted"/>
<dbReference type="PANTHER" id="PTHR23225">
    <property type="entry name" value="ZINC FINGER PROTEIN"/>
    <property type="match status" value="1"/>
</dbReference>
<dbReference type="EMBL" id="MU004185">
    <property type="protein sequence ID" value="KAF2498333.1"/>
    <property type="molecule type" value="Genomic_DNA"/>
</dbReference>
<feature type="compositionally biased region" description="Basic and acidic residues" evidence="1">
    <location>
        <begin position="476"/>
        <end position="490"/>
    </location>
</feature>
<protein>
    <recommendedName>
        <fullName evidence="4">C2H2-type domain-containing protein</fullName>
    </recommendedName>
</protein>
<dbReference type="OrthoDB" id="5388486at2759"/>
<name>A0A6A6R3I4_9PEZI</name>
<feature type="compositionally biased region" description="Acidic residues" evidence="1">
    <location>
        <begin position="491"/>
        <end position="508"/>
    </location>
</feature>
<sequence length="508" mass="57090">MDYSRQFGAKLVNVFGTQLPLDEQNTQDMSNMQRYFNGTLPFAPEYLHTDLSKHCGGSMHNQYLEHNRSLEPQSPWPTPEEHRRQCSPDDTIFSASSGSWSVSPRDELQPSNIFARYSMSGQVGYPAHGMSYPEQQNANASFADLPMGGGSGIALREIQYAPDEEPEQSVEESDLKIEFAYEQETMGHKMDVDHCDDSGLGESMRDAESVQPATRDEDGSDSEYKPTVSSPTSKRRRRRTSQSSSGSSTKHTHKRSVGIRVVSTPPGVSNARVVKKGRSSISSPTSANANASSNSGNNSAVRPFPCPLAPYSCSSTFASKNEWKRHVGTQHIRLGFWRCDLCPTTVDSTNSSTVYYNDFNRKDLFTQHLRRMHAAPVHAVPRNNQREYPVTEDNLPEHQKRCYTHLRSPPPRSSCLFCDRKFLESGGWEERMEHVGRHLEKDRKAGGAPTDFKDWQHDKELEQWLIVEGLIEVDRNGGWKLGDGKPKRGADEDDDEDEDAQHDGEDEA</sequence>
<dbReference type="Gene3D" id="3.30.160.60">
    <property type="entry name" value="Classic Zinc Finger"/>
    <property type="match status" value="1"/>
</dbReference>
<accession>A0A6A6R3I4</accession>
<dbReference type="Proteomes" id="UP000799750">
    <property type="component" value="Unassembled WGS sequence"/>
</dbReference>
<dbReference type="PANTHER" id="PTHR23225:SF2">
    <property type="entry name" value="AT09679P-RELATED"/>
    <property type="match status" value="1"/>
</dbReference>
<evidence type="ECO:0000313" key="3">
    <source>
        <dbReference type="Proteomes" id="UP000799750"/>
    </source>
</evidence>
<feature type="region of interest" description="Disordered" evidence="1">
    <location>
        <begin position="69"/>
        <end position="105"/>
    </location>
</feature>
<reference evidence="2" key="1">
    <citation type="journal article" date="2020" name="Stud. Mycol.">
        <title>101 Dothideomycetes genomes: a test case for predicting lifestyles and emergence of pathogens.</title>
        <authorList>
            <person name="Haridas S."/>
            <person name="Albert R."/>
            <person name="Binder M."/>
            <person name="Bloem J."/>
            <person name="Labutti K."/>
            <person name="Salamov A."/>
            <person name="Andreopoulos B."/>
            <person name="Baker S."/>
            <person name="Barry K."/>
            <person name="Bills G."/>
            <person name="Bluhm B."/>
            <person name="Cannon C."/>
            <person name="Castanera R."/>
            <person name="Culley D."/>
            <person name="Daum C."/>
            <person name="Ezra D."/>
            <person name="Gonzalez J."/>
            <person name="Henrissat B."/>
            <person name="Kuo A."/>
            <person name="Liang C."/>
            <person name="Lipzen A."/>
            <person name="Lutzoni F."/>
            <person name="Magnuson J."/>
            <person name="Mondo S."/>
            <person name="Nolan M."/>
            <person name="Ohm R."/>
            <person name="Pangilinan J."/>
            <person name="Park H.-J."/>
            <person name="Ramirez L."/>
            <person name="Alfaro M."/>
            <person name="Sun H."/>
            <person name="Tritt A."/>
            <person name="Yoshinaga Y."/>
            <person name="Zwiers L.-H."/>
            <person name="Turgeon B."/>
            <person name="Goodwin S."/>
            <person name="Spatafora J."/>
            <person name="Crous P."/>
            <person name="Grigoriev I."/>
        </authorList>
    </citation>
    <scope>NUCLEOTIDE SEQUENCE</scope>
    <source>
        <strain evidence="2">CBS 269.34</strain>
    </source>
</reference>
<feature type="compositionally biased region" description="Basic and acidic residues" evidence="1">
    <location>
        <begin position="187"/>
        <end position="208"/>
    </location>
</feature>
<dbReference type="AlphaFoldDB" id="A0A6A6R3I4"/>
<feature type="compositionally biased region" description="Low complexity" evidence="1">
    <location>
        <begin position="279"/>
        <end position="298"/>
    </location>
</feature>
<dbReference type="GO" id="GO:0003700">
    <property type="term" value="F:DNA-binding transcription factor activity"/>
    <property type="evidence" value="ECO:0007669"/>
    <property type="project" value="InterPro"/>
</dbReference>
<evidence type="ECO:0008006" key="4">
    <source>
        <dbReference type="Google" id="ProtNLM"/>
    </source>
</evidence>
<feature type="region of interest" description="Disordered" evidence="1">
    <location>
        <begin position="187"/>
        <end position="298"/>
    </location>
</feature>
<feature type="region of interest" description="Disordered" evidence="1">
    <location>
        <begin position="476"/>
        <end position="508"/>
    </location>
</feature>
<dbReference type="InterPro" id="IPR039970">
    <property type="entry name" value="TF_Grauzone"/>
</dbReference>
<gene>
    <name evidence="2" type="ORF">BU16DRAFT_536375</name>
</gene>
<organism evidence="2 3">
    <name type="scientific">Lophium mytilinum</name>
    <dbReference type="NCBI Taxonomy" id="390894"/>
    <lineage>
        <taxon>Eukaryota</taxon>
        <taxon>Fungi</taxon>
        <taxon>Dikarya</taxon>
        <taxon>Ascomycota</taxon>
        <taxon>Pezizomycotina</taxon>
        <taxon>Dothideomycetes</taxon>
        <taxon>Pleosporomycetidae</taxon>
        <taxon>Mytilinidiales</taxon>
        <taxon>Mytilinidiaceae</taxon>
        <taxon>Lophium</taxon>
    </lineage>
</organism>